<dbReference type="EC" id="5.4.99.12" evidence="4"/>
<evidence type="ECO:0000256" key="4">
    <source>
        <dbReference type="RuleBase" id="RU003792"/>
    </source>
</evidence>
<dbReference type="AlphaFoldDB" id="A0A0P8CN19"/>
<comment type="similarity">
    <text evidence="1 4">Belongs to the tRNA pseudouridine synthase TruA family.</text>
</comment>
<evidence type="ECO:0000313" key="6">
    <source>
        <dbReference type="EMBL" id="KPQ44992.1"/>
    </source>
</evidence>
<evidence type="ECO:0000313" key="7">
    <source>
        <dbReference type="Proteomes" id="UP000050360"/>
    </source>
</evidence>
<proteinExistence type="inferred from homology"/>
<evidence type="ECO:0000259" key="5">
    <source>
        <dbReference type="Pfam" id="PF01416"/>
    </source>
</evidence>
<dbReference type="PATRIC" id="fig|1719120.3.peg.451"/>
<dbReference type="EMBL" id="LKCM01000035">
    <property type="protein sequence ID" value="KPQ44992.1"/>
    <property type="molecule type" value="Genomic_DNA"/>
</dbReference>
<gene>
    <name evidence="6" type="primary">truA_2</name>
    <name evidence="6" type="ORF">MPEBLZ_00417</name>
</gene>
<organism evidence="6 7">
    <name type="scientific">Candidatus Methanoperedens nitratireducens</name>
    <dbReference type="NCBI Taxonomy" id="1392998"/>
    <lineage>
        <taxon>Archaea</taxon>
        <taxon>Methanobacteriati</taxon>
        <taxon>Methanobacteriota</taxon>
        <taxon>Stenosarchaea group</taxon>
        <taxon>Methanomicrobia</taxon>
        <taxon>Methanosarcinales</taxon>
        <taxon>ANME-2 cluster</taxon>
        <taxon>Candidatus Methanoperedentaceae</taxon>
        <taxon>Candidatus Methanoperedens</taxon>
    </lineage>
</organism>
<dbReference type="SUPFAM" id="SSF55120">
    <property type="entry name" value="Pseudouridine synthase"/>
    <property type="match status" value="1"/>
</dbReference>
<dbReference type="InterPro" id="IPR020095">
    <property type="entry name" value="PsdUridine_synth_TruA_C"/>
</dbReference>
<dbReference type="FunFam" id="3.30.70.580:FF:000001">
    <property type="entry name" value="tRNA pseudouridine synthase A"/>
    <property type="match status" value="1"/>
</dbReference>
<dbReference type="Gene3D" id="3.30.70.580">
    <property type="entry name" value="Pseudouridine synthase I, catalytic domain, N-terminal subdomain"/>
    <property type="match status" value="1"/>
</dbReference>
<dbReference type="GO" id="GO:0160147">
    <property type="term" value="F:tRNA pseudouridine(38-40) synthase activity"/>
    <property type="evidence" value="ECO:0007669"/>
    <property type="project" value="UniProtKB-EC"/>
</dbReference>
<sequence length="155" mass="17228">MRIALKVGYIGTNYHGFQIQPDVKTIEGELFASLAKLDIIKNPHEANYIASGRTDKGVHARGQVIAFDTSRSGLAIPGAINSNLPGTIWTWARAQVPDDFDPRRHAKSREYMYIMPGKSDISLLRSASRLIEGEHDFSNFITPEKERSSSTVVII</sequence>
<dbReference type="InterPro" id="IPR020097">
    <property type="entry name" value="PsdUridine_synth_TruA_a/b_dom"/>
</dbReference>
<dbReference type="GO" id="GO:0003723">
    <property type="term" value="F:RNA binding"/>
    <property type="evidence" value="ECO:0007669"/>
    <property type="project" value="InterPro"/>
</dbReference>
<dbReference type="InterPro" id="IPR020094">
    <property type="entry name" value="TruA/RsuA/RluB/E/F_N"/>
</dbReference>
<dbReference type="Pfam" id="PF01416">
    <property type="entry name" value="PseudoU_synth_1"/>
    <property type="match status" value="1"/>
</dbReference>
<evidence type="ECO:0000256" key="3">
    <source>
        <dbReference type="ARBA" id="ARBA00023235"/>
    </source>
</evidence>
<feature type="domain" description="Pseudouridine synthase I TruA alpha/beta" evidence="5">
    <location>
        <begin position="9"/>
        <end position="73"/>
    </location>
</feature>
<dbReference type="PANTHER" id="PTHR11142:SF0">
    <property type="entry name" value="TRNA PSEUDOURIDINE SYNTHASE-LIKE 1"/>
    <property type="match status" value="1"/>
</dbReference>
<dbReference type="InterPro" id="IPR001406">
    <property type="entry name" value="PsdUridine_synth_TruA"/>
</dbReference>
<comment type="caution">
    <text evidence="6">The sequence shown here is derived from an EMBL/GenBank/DDBJ whole genome shotgun (WGS) entry which is preliminary data.</text>
</comment>
<accession>A0A0P8CN19</accession>
<evidence type="ECO:0000256" key="2">
    <source>
        <dbReference type="ARBA" id="ARBA00022694"/>
    </source>
</evidence>
<evidence type="ECO:0000256" key="1">
    <source>
        <dbReference type="ARBA" id="ARBA00009375"/>
    </source>
</evidence>
<comment type="catalytic activity">
    <reaction evidence="4">
        <text>uridine(38/39/40) in tRNA = pseudouridine(38/39/40) in tRNA</text>
        <dbReference type="Rhea" id="RHEA:22376"/>
        <dbReference type="Rhea" id="RHEA-COMP:10085"/>
        <dbReference type="Rhea" id="RHEA-COMP:10087"/>
        <dbReference type="ChEBI" id="CHEBI:65314"/>
        <dbReference type="ChEBI" id="CHEBI:65315"/>
        <dbReference type="EC" id="5.4.99.12"/>
    </reaction>
</comment>
<keyword evidence="3 4" id="KW-0413">Isomerase</keyword>
<reference evidence="6 7" key="1">
    <citation type="submission" date="2015-09" db="EMBL/GenBank/DDBJ databases">
        <title>A metagenomics-based metabolic model of nitrate-dependent anaerobic oxidation of methane by Methanoperedens-like archaea.</title>
        <authorList>
            <person name="Arshad A."/>
            <person name="Speth D.R."/>
            <person name="De Graaf R.M."/>
            <person name="Op Den Camp H.J."/>
            <person name="Jetten M.S."/>
            <person name="Welte C.U."/>
        </authorList>
    </citation>
    <scope>NUCLEOTIDE SEQUENCE [LARGE SCALE GENOMIC DNA]</scope>
</reference>
<dbReference type="PANTHER" id="PTHR11142">
    <property type="entry name" value="PSEUDOURIDYLATE SYNTHASE"/>
    <property type="match status" value="1"/>
</dbReference>
<dbReference type="GO" id="GO:0031119">
    <property type="term" value="P:tRNA pseudouridine synthesis"/>
    <property type="evidence" value="ECO:0007669"/>
    <property type="project" value="TreeGrafter"/>
</dbReference>
<dbReference type="Gene3D" id="3.30.70.660">
    <property type="entry name" value="Pseudouridine synthase I, catalytic domain, C-terminal subdomain"/>
    <property type="match status" value="1"/>
</dbReference>
<name>A0A0P8CN19_9EURY</name>
<dbReference type="Proteomes" id="UP000050360">
    <property type="component" value="Unassembled WGS sequence"/>
</dbReference>
<keyword evidence="2 4" id="KW-0819">tRNA processing</keyword>
<protein>
    <recommendedName>
        <fullName evidence="4">tRNA pseudouridine synthase</fullName>
        <ecNumber evidence="4">5.4.99.12</ecNumber>
    </recommendedName>
</protein>
<dbReference type="InterPro" id="IPR020103">
    <property type="entry name" value="PsdUridine_synth_cat_dom_sf"/>
</dbReference>